<comment type="caution">
    <text evidence="2">The sequence shown here is derived from an EMBL/GenBank/DDBJ whole genome shotgun (WGS) entry which is preliminary data.</text>
</comment>
<dbReference type="EMBL" id="JBIACK010000001">
    <property type="protein sequence ID" value="MFE8699466.1"/>
    <property type="molecule type" value="Genomic_DNA"/>
</dbReference>
<proteinExistence type="predicted"/>
<evidence type="ECO:0000313" key="3">
    <source>
        <dbReference type="Proteomes" id="UP001601059"/>
    </source>
</evidence>
<evidence type="ECO:0000313" key="2">
    <source>
        <dbReference type="EMBL" id="MFE8699466.1"/>
    </source>
</evidence>
<evidence type="ECO:0008006" key="4">
    <source>
        <dbReference type="Google" id="ProtNLM"/>
    </source>
</evidence>
<evidence type="ECO:0000256" key="1">
    <source>
        <dbReference type="SAM" id="MobiDB-lite"/>
    </source>
</evidence>
<protein>
    <recommendedName>
        <fullName evidence="4">DUF4025 domain-containing protein</fullName>
    </recommendedName>
</protein>
<name>A0ABW6K5M1_9BACI</name>
<sequence>MKKKTSEDYLTQAPKQEQFTIENDGRFPNQKNYPGDSVNEHEQLETANAIIAEGEIGQQRENL</sequence>
<gene>
    <name evidence="2" type="ORF">ACFYKX_02385</name>
</gene>
<organism evidence="2 3">
    <name type="scientific">Cytobacillus spartinae</name>
    <dbReference type="NCBI Taxonomy" id="3299023"/>
    <lineage>
        <taxon>Bacteria</taxon>
        <taxon>Bacillati</taxon>
        <taxon>Bacillota</taxon>
        <taxon>Bacilli</taxon>
        <taxon>Bacillales</taxon>
        <taxon>Bacillaceae</taxon>
        <taxon>Cytobacillus</taxon>
    </lineage>
</organism>
<dbReference type="RefSeq" id="WP_389357685.1">
    <property type="nucleotide sequence ID" value="NZ_JBIACK010000001.1"/>
</dbReference>
<accession>A0ABW6K5M1</accession>
<keyword evidence="3" id="KW-1185">Reference proteome</keyword>
<feature type="region of interest" description="Disordered" evidence="1">
    <location>
        <begin position="1"/>
        <end position="38"/>
    </location>
</feature>
<dbReference type="Proteomes" id="UP001601059">
    <property type="component" value="Unassembled WGS sequence"/>
</dbReference>
<reference evidence="2 3" key="1">
    <citation type="submission" date="2024-08" db="EMBL/GenBank/DDBJ databases">
        <title>Two novel Cytobacillus novel species.</title>
        <authorList>
            <person name="Liu G."/>
        </authorList>
    </citation>
    <scope>NUCLEOTIDE SEQUENCE [LARGE SCALE GENOMIC DNA]</scope>
    <source>
        <strain evidence="2 3">FJAT-54145</strain>
    </source>
</reference>